<comment type="similarity">
    <text evidence="1">Belongs to the glycosyltransferase 2 family.</text>
</comment>
<dbReference type="Gene3D" id="3.90.550.10">
    <property type="entry name" value="Spore Coat Polysaccharide Biosynthesis Protein SpsA, Chain A"/>
    <property type="match status" value="1"/>
</dbReference>
<evidence type="ECO:0000256" key="3">
    <source>
        <dbReference type="SAM" id="Phobius"/>
    </source>
</evidence>
<dbReference type="InterPro" id="IPR058718">
    <property type="entry name" value="Agl6_TM_C"/>
</dbReference>
<accession>F8AVF0</accession>
<dbReference type="HOGENOM" id="CLU_033536_4_0_11"/>
<dbReference type="STRING" id="656024.FsymDg_0727"/>
<dbReference type="CDD" id="cd04179">
    <property type="entry name" value="DPM_DPG-synthase_like"/>
    <property type="match status" value="1"/>
</dbReference>
<evidence type="ECO:0000259" key="5">
    <source>
        <dbReference type="Pfam" id="PF26629"/>
    </source>
</evidence>
<feature type="domain" description="Glycosyltransferase 2-like" evidence="4">
    <location>
        <begin position="1"/>
        <end position="160"/>
    </location>
</feature>
<dbReference type="PANTHER" id="PTHR48090:SF7">
    <property type="entry name" value="RFBJ PROTEIN"/>
    <property type="match status" value="1"/>
</dbReference>
<dbReference type="eggNOG" id="COG0463">
    <property type="taxonomic scope" value="Bacteria"/>
</dbReference>
<evidence type="ECO:0000313" key="7">
    <source>
        <dbReference type="Proteomes" id="UP000001549"/>
    </source>
</evidence>
<dbReference type="Pfam" id="PF26629">
    <property type="entry name" value="GT2_TM_C"/>
    <property type="match status" value="1"/>
</dbReference>
<reference evidence="6 7" key="1">
    <citation type="submission" date="2011-05" db="EMBL/GenBank/DDBJ databases">
        <title>Complete sequence of chromosome of Frankia symbiont of Datisca glomerata.</title>
        <authorList>
            <consortium name="US DOE Joint Genome Institute"/>
            <person name="Lucas S."/>
            <person name="Han J."/>
            <person name="Lapidus A."/>
            <person name="Cheng J.-F."/>
            <person name="Goodwin L."/>
            <person name="Pitluck S."/>
            <person name="Peters L."/>
            <person name="Mikhailova N."/>
            <person name="Chertkov O."/>
            <person name="Teshima H."/>
            <person name="Han C."/>
            <person name="Tapia R."/>
            <person name="Land M."/>
            <person name="Hauser L."/>
            <person name="Kyrpides N."/>
            <person name="Ivanova N."/>
            <person name="Pagani I."/>
            <person name="Berry A."/>
            <person name="Pawlowski K."/>
            <person name="Persson T."/>
            <person name="Vanden Heuvel B."/>
            <person name="Benson D."/>
            <person name="Woyke T."/>
        </authorList>
    </citation>
    <scope>NUCLEOTIDE SEQUENCE [LARGE SCALE GENOMIC DNA]</scope>
    <source>
        <strain evidence="7">4085684</strain>
    </source>
</reference>
<feature type="transmembrane region" description="Helical" evidence="3">
    <location>
        <begin position="222"/>
        <end position="245"/>
    </location>
</feature>
<sequence>MPCLDEEASVGICVARAFAGIADTGLTGEVIVVDNGSTDMSIPVARAAGARVLTESRQGYGNACLVGFAVARGCYLAMGDADSSYDFRELAALVEPLRAGRADHVRGSRFSGKIMPGAMPWSHRYRGNPLLSGMLNRLFGAASSDAHSGMRAFTRAAYERMRPRCAGMEFASELVILAARSGLRVAEVPITDHRRVGVSKLRSLRDGWRHVRFMLPLAPRSLFVIPGLLLLVAGMAGQLVLPLLLPDAGPRRFDVHFWVLSAMVAVLGWQVVLLGVFTDIHNRVSGRAGYSRPPLARGYRYFTLERGLAAGGVLFVVGCAVEAAVLGRWIVTGAGALEQARPGLLAMTVAVLGAGTGFVSFFLHLLTTEGVAAAHGGTGSPRPGEPASGRAPSSRPEDQSPEPGLPSDGAGAPRSGVGTPGDGR</sequence>
<keyword evidence="3" id="KW-0472">Membrane</keyword>
<evidence type="ECO:0000259" key="4">
    <source>
        <dbReference type="Pfam" id="PF00535"/>
    </source>
</evidence>
<feature type="region of interest" description="Disordered" evidence="2">
    <location>
        <begin position="374"/>
        <end position="424"/>
    </location>
</feature>
<dbReference type="InterPro" id="IPR029044">
    <property type="entry name" value="Nucleotide-diphossugar_trans"/>
</dbReference>
<keyword evidence="3" id="KW-0812">Transmembrane</keyword>
<dbReference type="Proteomes" id="UP000001549">
    <property type="component" value="Chromosome"/>
</dbReference>
<proteinExistence type="inferred from homology"/>
<feature type="domain" description="Low-salt glycan biosynthesis hexosyltransferase Agl6 C-terminal transmembrane region" evidence="5">
    <location>
        <begin position="278"/>
        <end position="366"/>
    </location>
</feature>
<keyword evidence="6" id="KW-0808">Transferase</keyword>
<name>F8AVF0_9ACTN</name>
<evidence type="ECO:0000256" key="2">
    <source>
        <dbReference type="SAM" id="MobiDB-lite"/>
    </source>
</evidence>
<dbReference type="GO" id="GO:0016740">
    <property type="term" value="F:transferase activity"/>
    <property type="evidence" value="ECO:0007669"/>
    <property type="project" value="UniProtKB-KW"/>
</dbReference>
<dbReference type="Pfam" id="PF00535">
    <property type="entry name" value="Glycos_transf_2"/>
    <property type="match status" value="1"/>
</dbReference>
<dbReference type="EMBL" id="CP002801">
    <property type="protein sequence ID" value="AEH08247.1"/>
    <property type="molecule type" value="Genomic_DNA"/>
</dbReference>
<dbReference type="KEGG" id="fsy:FsymDg_0727"/>
<evidence type="ECO:0000256" key="1">
    <source>
        <dbReference type="ARBA" id="ARBA00006739"/>
    </source>
</evidence>
<dbReference type="AlphaFoldDB" id="F8AVF0"/>
<gene>
    <name evidence="6" type="ordered locus">FsymDg_0727</name>
</gene>
<keyword evidence="7" id="KW-1185">Reference proteome</keyword>
<dbReference type="SUPFAM" id="SSF53448">
    <property type="entry name" value="Nucleotide-diphospho-sugar transferases"/>
    <property type="match status" value="1"/>
</dbReference>
<organism evidence="6 7">
    <name type="scientific">Candidatus Protofrankia datiscae</name>
    <dbReference type="NCBI Taxonomy" id="2716812"/>
    <lineage>
        <taxon>Bacteria</taxon>
        <taxon>Bacillati</taxon>
        <taxon>Actinomycetota</taxon>
        <taxon>Actinomycetes</taxon>
        <taxon>Frankiales</taxon>
        <taxon>Frankiaceae</taxon>
        <taxon>Protofrankia</taxon>
    </lineage>
</organism>
<evidence type="ECO:0000313" key="6">
    <source>
        <dbReference type="EMBL" id="AEH08247.1"/>
    </source>
</evidence>
<dbReference type="PANTHER" id="PTHR48090">
    <property type="entry name" value="UNDECAPRENYL-PHOSPHATE 4-DEOXY-4-FORMAMIDO-L-ARABINOSE TRANSFERASE-RELATED"/>
    <property type="match status" value="1"/>
</dbReference>
<protein>
    <submittedName>
        <fullName evidence="6">Glycosyl transferase family 2</fullName>
    </submittedName>
</protein>
<feature type="transmembrane region" description="Helical" evidence="3">
    <location>
        <begin position="343"/>
        <end position="366"/>
    </location>
</feature>
<keyword evidence="3" id="KW-1133">Transmembrane helix</keyword>
<feature type="transmembrane region" description="Helical" evidence="3">
    <location>
        <begin position="257"/>
        <end position="277"/>
    </location>
</feature>
<dbReference type="InterPro" id="IPR001173">
    <property type="entry name" value="Glyco_trans_2-like"/>
</dbReference>
<dbReference type="InterPro" id="IPR050256">
    <property type="entry name" value="Glycosyltransferase_2"/>
</dbReference>
<feature type="transmembrane region" description="Helical" evidence="3">
    <location>
        <begin position="307"/>
        <end position="331"/>
    </location>
</feature>